<keyword evidence="3" id="KW-1185">Reference proteome</keyword>
<evidence type="ECO:0000256" key="1">
    <source>
        <dbReference type="SAM" id="Phobius"/>
    </source>
</evidence>
<reference evidence="2 3" key="1">
    <citation type="submission" date="2016-10" db="EMBL/GenBank/DDBJ databases">
        <authorList>
            <person name="Varghese N."/>
            <person name="Submissions S."/>
        </authorList>
    </citation>
    <scope>NUCLEOTIDE SEQUENCE [LARGE SCALE GENOMIC DNA]</scope>
    <source>
        <strain evidence="2 3">IBRC-M10081</strain>
    </source>
</reference>
<dbReference type="AlphaFoldDB" id="A0A662Z4C7"/>
<proteinExistence type="predicted"/>
<protein>
    <submittedName>
        <fullName evidence="2">Uncharacterized protein</fullName>
    </submittedName>
</protein>
<keyword evidence="1" id="KW-1133">Transmembrane helix</keyword>
<accession>A0A662Z4C7</accession>
<gene>
    <name evidence="2" type="ORF">SAMN05192557_1623</name>
</gene>
<evidence type="ECO:0000313" key="3">
    <source>
        <dbReference type="Proteomes" id="UP000243605"/>
    </source>
</evidence>
<dbReference type="EMBL" id="FOIT01000005">
    <property type="protein sequence ID" value="SEW10712.1"/>
    <property type="molecule type" value="Genomic_DNA"/>
</dbReference>
<sequence length="73" mass="8360">MLIPKWPDTVSYKFRAFLFGIGTIISIIVAIVISNFMSDSIVQTIMWIVFSLFTVIFLSVTVYSVIKAYFINE</sequence>
<keyword evidence="1" id="KW-0472">Membrane</keyword>
<feature type="transmembrane region" description="Helical" evidence="1">
    <location>
        <begin position="45"/>
        <end position="66"/>
    </location>
</feature>
<name>A0A662Z4C7_9STAP</name>
<feature type="transmembrane region" description="Helical" evidence="1">
    <location>
        <begin position="12"/>
        <end position="33"/>
    </location>
</feature>
<organism evidence="2 3">
    <name type="scientific">Aliicoccus persicus</name>
    <dbReference type="NCBI Taxonomy" id="930138"/>
    <lineage>
        <taxon>Bacteria</taxon>
        <taxon>Bacillati</taxon>
        <taxon>Bacillota</taxon>
        <taxon>Bacilli</taxon>
        <taxon>Bacillales</taxon>
        <taxon>Staphylococcaceae</taxon>
        <taxon>Aliicoccus</taxon>
    </lineage>
</organism>
<dbReference type="RefSeq" id="WP_091475595.1">
    <property type="nucleotide sequence ID" value="NZ_FOIT01000005.1"/>
</dbReference>
<evidence type="ECO:0000313" key="2">
    <source>
        <dbReference type="EMBL" id="SEW10712.1"/>
    </source>
</evidence>
<dbReference type="Proteomes" id="UP000243605">
    <property type="component" value="Unassembled WGS sequence"/>
</dbReference>
<keyword evidence="1" id="KW-0812">Transmembrane</keyword>